<keyword evidence="4 5" id="KW-0472">Membrane</keyword>
<dbReference type="InterPro" id="IPR001129">
    <property type="entry name" value="Membr-assoc_MAPEG"/>
</dbReference>
<dbReference type="SUPFAM" id="SSF161084">
    <property type="entry name" value="MAPEG domain-like"/>
    <property type="match status" value="1"/>
</dbReference>
<comment type="subcellular location">
    <subcellularLocation>
        <location evidence="1">Membrane</location>
    </subcellularLocation>
</comment>
<accession>A0YFZ5</accession>
<evidence type="ECO:0000313" key="6">
    <source>
        <dbReference type="EMBL" id="EAW30245.1"/>
    </source>
</evidence>
<evidence type="ECO:0000256" key="3">
    <source>
        <dbReference type="ARBA" id="ARBA00022989"/>
    </source>
</evidence>
<dbReference type="Pfam" id="PF01124">
    <property type="entry name" value="MAPEG"/>
    <property type="match status" value="1"/>
</dbReference>
<gene>
    <name evidence="6" type="ORF">GP2143_01840</name>
</gene>
<comment type="caution">
    <text evidence="6">The sequence shown here is derived from an EMBL/GenBank/DDBJ whole genome shotgun (WGS) entry which is preliminary data.</text>
</comment>
<dbReference type="Proteomes" id="UP000004931">
    <property type="component" value="Unassembled WGS sequence"/>
</dbReference>
<evidence type="ECO:0000256" key="4">
    <source>
        <dbReference type="ARBA" id="ARBA00023136"/>
    </source>
</evidence>
<proteinExistence type="predicted"/>
<name>A0YFZ5_9GAMM</name>
<keyword evidence="2 5" id="KW-0812">Transmembrane</keyword>
<dbReference type="AlphaFoldDB" id="A0YFZ5"/>
<evidence type="ECO:0000256" key="1">
    <source>
        <dbReference type="ARBA" id="ARBA00004370"/>
    </source>
</evidence>
<evidence type="ECO:0000313" key="7">
    <source>
        <dbReference type="Proteomes" id="UP000004931"/>
    </source>
</evidence>
<dbReference type="eggNOG" id="COG3686">
    <property type="taxonomic scope" value="Bacteria"/>
</dbReference>
<dbReference type="Gene3D" id="1.20.120.550">
    <property type="entry name" value="Membrane associated eicosanoid/glutathione metabolism-like domain"/>
    <property type="match status" value="1"/>
</dbReference>
<organism evidence="6 7">
    <name type="scientific">marine gamma proteobacterium HTCC2143</name>
    <dbReference type="NCBI Taxonomy" id="247633"/>
    <lineage>
        <taxon>Bacteria</taxon>
        <taxon>Pseudomonadati</taxon>
        <taxon>Pseudomonadota</taxon>
        <taxon>Gammaproteobacteria</taxon>
        <taxon>Cellvibrionales</taxon>
        <taxon>Spongiibacteraceae</taxon>
        <taxon>BD1-7 clade</taxon>
    </lineage>
</organism>
<keyword evidence="3 5" id="KW-1133">Transmembrane helix</keyword>
<evidence type="ECO:0008006" key="8">
    <source>
        <dbReference type="Google" id="ProtNLM"/>
    </source>
</evidence>
<reference evidence="6 7" key="1">
    <citation type="journal article" date="2010" name="J. Bacteriol.">
        <title>Genome sequence of the oligotrophic marine Gammaproteobacterium HTCC2143, isolated from the Oregon Coast.</title>
        <authorList>
            <person name="Oh H.M."/>
            <person name="Kang I."/>
            <person name="Ferriera S."/>
            <person name="Giovannoni S.J."/>
            <person name="Cho J.C."/>
        </authorList>
    </citation>
    <scope>NUCLEOTIDE SEQUENCE [LARGE SCALE GENOMIC DNA]</scope>
    <source>
        <strain evidence="6 7">HTCC2143</strain>
    </source>
</reference>
<feature type="transmembrane region" description="Helical" evidence="5">
    <location>
        <begin position="98"/>
        <end position="118"/>
    </location>
</feature>
<dbReference type="GO" id="GO:0016020">
    <property type="term" value="C:membrane"/>
    <property type="evidence" value="ECO:0007669"/>
    <property type="project" value="UniProtKB-SubCell"/>
</dbReference>
<keyword evidence="7" id="KW-1185">Reference proteome</keyword>
<dbReference type="OrthoDB" id="7743618at2"/>
<dbReference type="EMBL" id="AAVT01000009">
    <property type="protein sequence ID" value="EAW30245.1"/>
    <property type="molecule type" value="Genomic_DNA"/>
</dbReference>
<dbReference type="STRING" id="247633.GP2143_01840"/>
<evidence type="ECO:0000256" key="5">
    <source>
        <dbReference type="SAM" id="Phobius"/>
    </source>
</evidence>
<protein>
    <recommendedName>
        <fullName evidence="8">Inner membrane protein</fullName>
    </recommendedName>
</protein>
<evidence type="ECO:0000256" key="2">
    <source>
        <dbReference type="ARBA" id="ARBA00022692"/>
    </source>
</evidence>
<dbReference type="InterPro" id="IPR023352">
    <property type="entry name" value="MAPEG-like_dom_sf"/>
</dbReference>
<sequence length="121" mass="13486">MTTIIIAALALSLFQLWLLPASLNIKNMTYLIGSRDTPLELSTLQGRLSRSGINLQESLPAFLVLSVLAIIHETDLTQIATIWLGLRLLYIPCYMLNIIYLRTIVWLGSLGCLISMALELI</sequence>